<feature type="transmembrane region" description="Helical" evidence="18">
    <location>
        <begin position="261"/>
        <end position="282"/>
    </location>
</feature>
<evidence type="ECO:0000256" key="6">
    <source>
        <dbReference type="ARBA" id="ARBA00022448"/>
    </source>
</evidence>
<evidence type="ECO:0000256" key="11">
    <source>
        <dbReference type="ARBA" id="ARBA00022982"/>
    </source>
</evidence>
<dbReference type="PANTHER" id="PTHR46552">
    <property type="entry name" value="NADH-UBIQUINONE OXIDOREDUCTASE CHAIN 2"/>
    <property type="match status" value="1"/>
</dbReference>
<evidence type="ECO:0000256" key="17">
    <source>
        <dbReference type="ARBA" id="ARBA00049551"/>
    </source>
</evidence>
<evidence type="ECO:0000256" key="7">
    <source>
        <dbReference type="ARBA" id="ARBA00022660"/>
    </source>
</evidence>
<dbReference type="InterPro" id="IPR003917">
    <property type="entry name" value="NADH_UbQ_OxRdtase_chain2"/>
</dbReference>
<dbReference type="InterPro" id="IPR001750">
    <property type="entry name" value="ND/Mrp_TM"/>
</dbReference>
<keyword evidence="15 18" id="KW-0496">Mitochondrion</keyword>
<comment type="function">
    <text evidence="18">Core subunit of the mitochondrial membrane respiratory chain NADH dehydrogenase (Complex I) which catalyzes electron transfer from NADH through the respiratory chain, using ubiquinone as an electron acceptor. Essential for the catalytic activity and assembly of complex I.</text>
</comment>
<evidence type="ECO:0000256" key="14">
    <source>
        <dbReference type="ARBA" id="ARBA00023075"/>
    </source>
</evidence>
<accession>A0A1P8DKH7</accession>
<keyword evidence="11 18" id="KW-0249">Electron transport</keyword>
<dbReference type="Pfam" id="PF00361">
    <property type="entry name" value="Proton_antipo_M"/>
    <property type="match status" value="2"/>
</dbReference>
<feature type="transmembrane region" description="Helical" evidence="18">
    <location>
        <begin position="86"/>
        <end position="105"/>
    </location>
</feature>
<evidence type="ECO:0000256" key="18">
    <source>
        <dbReference type="RuleBase" id="RU003403"/>
    </source>
</evidence>
<evidence type="ECO:0000256" key="4">
    <source>
        <dbReference type="ARBA" id="ARBA00012944"/>
    </source>
</evidence>
<keyword evidence="13 18" id="KW-0520">NAD</keyword>
<evidence type="ECO:0000256" key="13">
    <source>
        <dbReference type="ARBA" id="ARBA00023027"/>
    </source>
</evidence>
<feature type="transmembrane region" description="Helical" evidence="18">
    <location>
        <begin position="302"/>
        <end position="321"/>
    </location>
</feature>
<geneLocation type="mitochondrion" evidence="20"/>
<organism evidence="20">
    <name type="scientific">Porcellionides pruinosus</name>
    <name type="common">Woodlouse</name>
    <dbReference type="NCBI Taxonomy" id="96870"/>
    <lineage>
        <taxon>Eukaryota</taxon>
        <taxon>Metazoa</taxon>
        <taxon>Ecdysozoa</taxon>
        <taxon>Arthropoda</taxon>
        <taxon>Crustacea</taxon>
        <taxon>Multicrustacea</taxon>
        <taxon>Malacostraca</taxon>
        <taxon>Eumalacostraca</taxon>
        <taxon>Peracarida</taxon>
        <taxon>Isopoda</taxon>
        <taxon>Oniscidea</taxon>
        <taxon>Crinocheta</taxon>
        <taxon>Porcellionidae</taxon>
        <taxon>Porcellionides</taxon>
    </lineage>
</organism>
<feature type="transmembrane region" description="Helical" evidence="18">
    <location>
        <begin position="191"/>
        <end position="217"/>
    </location>
</feature>
<keyword evidence="9 18" id="KW-0999">Mitochondrion inner membrane</keyword>
<evidence type="ECO:0000256" key="9">
    <source>
        <dbReference type="ARBA" id="ARBA00022792"/>
    </source>
</evidence>
<keyword evidence="10 18" id="KW-1278">Translocase</keyword>
<dbReference type="EC" id="7.1.1.2" evidence="4 18"/>
<keyword evidence="12 18" id="KW-1133">Transmembrane helix</keyword>
<feature type="transmembrane region" description="Helical" evidence="18">
    <location>
        <begin position="229"/>
        <end position="249"/>
    </location>
</feature>
<evidence type="ECO:0000256" key="1">
    <source>
        <dbReference type="ARBA" id="ARBA00003257"/>
    </source>
</evidence>
<proteinExistence type="inferred from homology"/>
<dbReference type="EMBL" id="KX289584">
    <property type="protein sequence ID" value="APU89554.1"/>
    <property type="molecule type" value="Genomic_DNA"/>
</dbReference>
<evidence type="ECO:0000313" key="20">
    <source>
        <dbReference type="EMBL" id="APU89554.1"/>
    </source>
</evidence>
<keyword evidence="14 18" id="KW-0830">Ubiquinone</keyword>
<feature type="transmembrane region" description="Helical" evidence="18">
    <location>
        <begin position="5"/>
        <end position="22"/>
    </location>
</feature>
<evidence type="ECO:0000256" key="8">
    <source>
        <dbReference type="ARBA" id="ARBA00022692"/>
    </source>
</evidence>
<name>A0A1P8DKH7_PORPN</name>
<evidence type="ECO:0000256" key="12">
    <source>
        <dbReference type="ARBA" id="ARBA00022989"/>
    </source>
</evidence>
<feature type="transmembrane region" description="Helical" evidence="18">
    <location>
        <begin position="28"/>
        <end position="46"/>
    </location>
</feature>
<dbReference type="PRINTS" id="PR01436">
    <property type="entry name" value="NADHDHGNASE2"/>
</dbReference>
<comment type="subcellular location">
    <subcellularLocation>
        <location evidence="2 18">Mitochondrion inner membrane</location>
        <topology evidence="2 18">Multi-pass membrane protein</topology>
    </subcellularLocation>
</comment>
<evidence type="ECO:0000256" key="2">
    <source>
        <dbReference type="ARBA" id="ARBA00004448"/>
    </source>
</evidence>
<reference evidence="20" key="1">
    <citation type="submission" date="2016-05" db="EMBL/GenBank/DDBJ databases">
        <title>Smart mitochondrial genome of Oniscidea (terrestrial crustacea).</title>
        <authorList>
            <person name="Marcade I."/>
            <person name="Quevarec L."/>
            <person name="Badawi M."/>
            <person name="Delaunay C."/>
            <person name="Lesobre J."/>
        </authorList>
    </citation>
    <scope>NUCLEOTIDE SEQUENCE</scope>
</reference>
<dbReference type="GO" id="GO:0008137">
    <property type="term" value="F:NADH dehydrogenase (ubiquinone) activity"/>
    <property type="evidence" value="ECO:0007669"/>
    <property type="project" value="UniProtKB-EC"/>
</dbReference>
<evidence type="ECO:0000259" key="19">
    <source>
        <dbReference type="Pfam" id="PF00361"/>
    </source>
</evidence>
<protein>
    <recommendedName>
        <fullName evidence="5 18">NADH-ubiquinone oxidoreductase chain 2</fullName>
        <ecNumber evidence="4 18">7.1.1.2</ecNumber>
    </recommendedName>
</protein>
<comment type="catalytic activity">
    <reaction evidence="17 18">
        <text>a ubiquinone + NADH + 5 H(+)(in) = a ubiquinol + NAD(+) + 4 H(+)(out)</text>
        <dbReference type="Rhea" id="RHEA:29091"/>
        <dbReference type="Rhea" id="RHEA-COMP:9565"/>
        <dbReference type="Rhea" id="RHEA-COMP:9566"/>
        <dbReference type="ChEBI" id="CHEBI:15378"/>
        <dbReference type="ChEBI" id="CHEBI:16389"/>
        <dbReference type="ChEBI" id="CHEBI:17976"/>
        <dbReference type="ChEBI" id="CHEBI:57540"/>
        <dbReference type="ChEBI" id="CHEBI:57945"/>
        <dbReference type="EC" id="7.1.1.2"/>
    </reaction>
</comment>
<sequence length="327" mass="35235">MVTSAWGGMLGIGMVLGAWVSISSSSWVGVWLGLELNLLCFIPLMVQRQKKMGEVSVVYFLIQSCGSFILLMAGVGMVSYGLAAGVLVSVALLLKMGAAPVHFWYIWVAKELSWMQFITLSTIQKVAPVTLLTLSSVKESMSWVYMSIILCGVVGGVGGISALSFRSLLAYSAINHLGWILILVVEGSAFWVSYFCMYCILLFMVVSTLMIFSIFHLSQVTKVSYLKGGWVLLVAMMSLSGLPPLVGFLPKWGVFMNCSGGVNMVCMVVMVLSSVVGVYFYLRASFTSILVGIEGGAMEGGALNVTGLSLSLVVNLLGFWFSGALLY</sequence>
<dbReference type="GO" id="GO:0006120">
    <property type="term" value="P:mitochondrial electron transport, NADH to ubiquinone"/>
    <property type="evidence" value="ECO:0007669"/>
    <property type="project" value="InterPro"/>
</dbReference>
<dbReference type="InterPro" id="IPR050175">
    <property type="entry name" value="Complex_I_Subunit_2"/>
</dbReference>
<keyword evidence="6" id="KW-0813">Transport</keyword>
<keyword evidence="16 18" id="KW-0472">Membrane</keyword>
<evidence type="ECO:0000256" key="16">
    <source>
        <dbReference type="ARBA" id="ARBA00023136"/>
    </source>
</evidence>
<comment type="function">
    <text evidence="1">Core subunit of the mitochondrial membrane respiratory chain NADH dehydrogenase (Complex I) that is believed to belong to the minimal assembly required for catalysis. Complex I functions in the transfer of electrons from NADH to the respiratory chain. The immediate electron acceptor for the enzyme is believed to be ubiquinone.</text>
</comment>
<evidence type="ECO:0000256" key="5">
    <source>
        <dbReference type="ARBA" id="ARBA00021008"/>
    </source>
</evidence>
<feature type="transmembrane region" description="Helical" evidence="18">
    <location>
        <begin position="58"/>
        <end position="80"/>
    </location>
</feature>
<dbReference type="PANTHER" id="PTHR46552:SF1">
    <property type="entry name" value="NADH-UBIQUINONE OXIDOREDUCTASE CHAIN 2"/>
    <property type="match status" value="1"/>
</dbReference>
<keyword evidence="8 18" id="KW-0812">Transmembrane</keyword>
<feature type="transmembrane region" description="Helical" evidence="18">
    <location>
        <begin position="143"/>
        <end position="163"/>
    </location>
</feature>
<dbReference type="AlphaFoldDB" id="A0A1P8DKH7"/>
<feature type="transmembrane region" description="Helical" evidence="18">
    <location>
        <begin position="168"/>
        <end position="185"/>
    </location>
</feature>
<evidence type="ECO:0000256" key="10">
    <source>
        <dbReference type="ARBA" id="ARBA00022967"/>
    </source>
</evidence>
<keyword evidence="7 18" id="KW-0679">Respiratory chain</keyword>
<evidence type="ECO:0000256" key="15">
    <source>
        <dbReference type="ARBA" id="ARBA00023128"/>
    </source>
</evidence>
<feature type="domain" description="NADH:quinone oxidoreductase/Mrp antiporter transmembrane" evidence="19">
    <location>
        <begin position="83"/>
        <end position="275"/>
    </location>
</feature>
<feature type="domain" description="NADH:quinone oxidoreductase/Mrp antiporter transmembrane" evidence="19">
    <location>
        <begin position="24"/>
        <end position="79"/>
    </location>
</feature>
<gene>
    <name evidence="20" type="primary">nad2</name>
</gene>
<evidence type="ECO:0000256" key="3">
    <source>
        <dbReference type="ARBA" id="ARBA00007012"/>
    </source>
</evidence>
<dbReference type="GO" id="GO:0005743">
    <property type="term" value="C:mitochondrial inner membrane"/>
    <property type="evidence" value="ECO:0007669"/>
    <property type="project" value="UniProtKB-SubCell"/>
</dbReference>
<comment type="similarity">
    <text evidence="3 18">Belongs to the complex I subunit 2 family.</text>
</comment>